<dbReference type="Gene3D" id="1.10.10.60">
    <property type="entry name" value="Homeodomain-like"/>
    <property type="match status" value="1"/>
</dbReference>
<feature type="domain" description="HTH araC/xylS-type" evidence="4">
    <location>
        <begin position="322"/>
        <end position="420"/>
    </location>
</feature>
<evidence type="ECO:0000313" key="5">
    <source>
        <dbReference type="EMBL" id="NAS11151.1"/>
    </source>
</evidence>
<protein>
    <submittedName>
        <fullName evidence="5">Alpha/beta fold hydrolase</fullName>
    </submittedName>
</protein>
<keyword evidence="5" id="KW-0378">Hydrolase</keyword>
<accession>A0A6L9E998</accession>
<dbReference type="InterPro" id="IPR009057">
    <property type="entry name" value="Homeodomain-like_sf"/>
</dbReference>
<dbReference type="Gene3D" id="3.40.50.1820">
    <property type="entry name" value="alpha/beta hydrolase"/>
    <property type="match status" value="1"/>
</dbReference>
<name>A0A6L9E998_9FLAO</name>
<dbReference type="PANTHER" id="PTHR43433:SF8">
    <property type="entry name" value="BIFUNCTIONAL LIPASE_ADENYLATE CYCLASE LIPJ"/>
    <property type="match status" value="1"/>
</dbReference>
<keyword evidence="6" id="KW-1185">Reference proteome</keyword>
<dbReference type="InterPro" id="IPR020449">
    <property type="entry name" value="Tscrpt_reg_AraC-type_HTH"/>
</dbReference>
<dbReference type="Proteomes" id="UP000475249">
    <property type="component" value="Unassembled WGS sequence"/>
</dbReference>
<dbReference type="InterPro" id="IPR000073">
    <property type="entry name" value="AB_hydrolase_1"/>
</dbReference>
<dbReference type="InterPro" id="IPR029058">
    <property type="entry name" value="AB_hydrolase_fold"/>
</dbReference>
<dbReference type="GO" id="GO:0016787">
    <property type="term" value="F:hydrolase activity"/>
    <property type="evidence" value="ECO:0007669"/>
    <property type="project" value="UniProtKB-KW"/>
</dbReference>
<dbReference type="PROSITE" id="PS00041">
    <property type="entry name" value="HTH_ARAC_FAMILY_1"/>
    <property type="match status" value="1"/>
</dbReference>
<dbReference type="Pfam" id="PF12833">
    <property type="entry name" value="HTH_18"/>
    <property type="match status" value="1"/>
</dbReference>
<dbReference type="RefSeq" id="WP_161434197.1">
    <property type="nucleotide sequence ID" value="NZ_WXYO01000002.1"/>
</dbReference>
<keyword evidence="1" id="KW-0805">Transcription regulation</keyword>
<dbReference type="PROSITE" id="PS01124">
    <property type="entry name" value="HTH_ARAC_FAMILY_2"/>
    <property type="match status" value="1"/>
</dbReference>
<evidence type="ECO:0000256" key="2">
    <source>
        <dbReference type="ARBA" id="ARBA00023125"/>
    </source>
</evidence>
<dbReference type="GO" id="GO:0003700">
    <property type="term" value="F:DNA-binding transcription factor activity"/>
    <property type="evidence" value="ECO:0007669"/>
    <property type="project" value="InterPro"/>
</dbReference>
<evidence type="ECO:0000259" key="4">
    <source>
        <dbReference type="PROSITE" id="PS01124"/>
    </source>
</evidence>
<dbReference type="GO" id="GO:0043565">
    <property type="term" value="F:sequence-specific DNA binding"/>
    <property type="evidence" value="ECO:0007669"/>
    <property type="project" value="InterPro"/>
</dbReference>
<dbReference type="InterPro" id="IPR018060">
    <property type="entry name" value="HTH_AraC"/>
</dbReference>
<dbReference type="InterPro" id="IPR050471">
    <property type="entry name" value="AB_hydrolase"/>
</dbReference>
<organism evidence="5 6">
    <name type="scientific">Poritiphilus flavus</name>
    <dbReference type="NCBI Taxonomy" id="2697053"/>
    <lineage>
        <taxon>Bacteria</taxon>
        <taxon>Pseudomonadati</taxon>
        <taxon>Bacteroidota</taxon>
        <taxon>Flavobacteriia</taxon>
        <taxon>Flavobacteriales</taxon>
        <taxon>Flavobacteriaceae</taxon>
        <taxon>Poritiphilus</taxon>
    </lineage>
</organism>
<dbReference type="EMBL" id="WXYO01000002">
    <property type="protein sequence ID" value="NAS11151.1"/>
    <property type="molecule type" value="Genomic_DNA"/>
</dbReference>
<sequence length="425" mass="48710">METGYLKSILIYAQRRLSFFNLPLMNIPNTLYARSKEGNLAYQIIGDKGDFLILIPGWISNIEAVWDIPEAAAWLRYIASFSKLVIFDKRGTGLSDNINENEPPGIQERANDLEIILSQIGVKKANFIGLSEGGALALRFAVQHPGMVSKLILIGSFAKWLKSDSYPYGLTKRQHLKSIDYIFEHWGEPVGLKYFAPSVQHKKGVQKQWSQFLRRSASPTTARKLYEMNIEIDVTSILRKVQAPTLIIHREGDRLIESQHSQYIHDKIPNSQLILSSGNDHLVWFGEYKKELLAIQTFVTGERATVNSKLEELRVEDLFKIYQIRDFLETNYPEEITISSLARSFGINQYKIKTAFSELFETPVIHFLTDIRLSNASRLLTDPEESIASIAEKVGYKHSNNFSIAFKRKFNMNPTEFRKRLQSKK</sequence>
<dbReference type="InterPro" id="IPR018062">
    <property type="entry name" value="HTH_AraC-typ_CS"/>
</dbReference>
<keyword evidence="3" id="KW-0804">Transcription</keyword>
<dbReference type="SMART" id="SM00342">
    <property type="entry name" value="HTH_ARAC"/>
    <property type="match status" value="1"/>
</dbReference>
<dbReference type="PRINTS" id="PR00111">
    <property type="entry name" value="ABHYDROLASE"/>
</dbReference>
<dbReference type="SUPFAM" id="SSF53474">
    <property type="entry name" value="alpha/beta-Hydrolases"/>
    <property type="match status" value="1"/>
</dbReference>
<dbReference type="Pfam" id="PF00561">
    <property type="entry name" value="Abhydrolase_1"/>
    <property type="match status" value="1"/>
</dbReference>
<gene>
    <name evidence="5" type="ORF">GTQ38_04010</name>
</gene>
<evidence type="ECO:0000313" key="6">
    <source>
        <dbReference type="Proteomes" id="UP000475249"/>
    </source>
</evidence>
<dbReference type="AlphaFoldDB" id="A0A6L9E998"/>
<evidence type="ECO:0000256" key="1">
    <source>
        <dbReference type="ARBA" id="ARBA00023015"/>
    </source>
</evidence>
<dbReference type="SUPFAM" id="SSF46689">
    <property type="entry name" value="Homeodomain-like"/>
    <property type="match status" value="1"/>
</dbReference>
<dbReference type="PRINTS" id="PR00032">
    <property type="entry name" value="HTHARAC"/>
</dbReference>
<dbReference type="PANTHER" id="PTHR43433">
    <property type="entry name" value="HYDROLASE, ALPHA/BETA FOLD FAMILY PROTEIN"/>
    <property type="match status" value="1"/>
</dbReference>
<comment type="caution">
    <text evidence="5">The sequence shown here is derived from an EMBL/GenBank/DDBJ whole genome shotgun (WGS) entry which is preliminary data.</text>
</comment>
<evidence type="ECO:0000256" key="3">
    <source>
        <dbReference type="ARBA" id="ARBA00023163"/>
    </source>
</evidence>
<proteinExistence type="predicted"/>
<reference evidence="5 6" key="1">
    <citation type="submission" date="2020-01" db="EMBL/GenBank/DDBJ databases">
        <title>Bacteria diversity of Porities sp.</title>
        <authorList>
            <person name="Wang G."/>
        </authorList>
    </citation>
    <scope>NUCLEOTIDE SEQUENCE [LARGE SCALE GENOMIC DNA]</scope>
    <source>
        <strain evidence="5 6">R33</strain>
    </source>
</reference>
<keyword evidence="2" id="KW-0238">DNA-binding</keyword>